<dbReference type="InterPro" id="IPR013785">
    <property type="entry name" value="Aldolase_TIM"/>
</dbReference>
<dbReference type="Pfam" id="PF02679">
    <property type="entry name" value="ComA"/>
    <property type="match status" value="1"/>
</dbReference>
<dbReference type="Gene3D" id="3.20.20.70">
    <property type="entry name" value="Aldolase class I"/>
    <property type="match status" value="1"/>
</dbReference>
<dbReference type="Proteomes" id="UP000305546">
    <property type="component" value="Unassembled WGS sequence"/>
</dbReference>
<dbReference type="PANTHER" id="PTHR48413:SF1">
    <property type="entry name" value="PROTEIN HEAT-STRESS-ASSOCIATED 32"/>
    <property type="match status" value="1"/>
</dbReference>
<keyword evidence="2" id="KW-0378">Hydrolase</keyword>
<protein>
    <submittedName>
        <fullName evidence="2">Phosphohydrolase</fullName>
    </submittedName>
</protein>
<evidence type="ECO:0000256" key="1">
    <source>
        <dbReference type="ARBA" id="ARBA00010424"/>
    </source>
</evidence>
<evidence type="ECO:0000313" key="3">
    <source>
        <dbReference type="Proteomes" id="UP000305546"/>
    </source>
</evidence>
<dbReference type="GO" id="GO:0016787">
    <property type="term" value="F:hydrolase activity"/>
    <property type="evidence" value="ECO:0007669"/>
    <property type="project" value="UniProtKB-KW"/>
</dbReference>
<accession>A0A5C4M556</accession>
<dbReference type="InterPro" id="IPR036112">
    <property type="entry name" value="ComA_synth_sf"/>
</dbReference>
<keyword evidence="3" id="KW-1185">Reference proteome</keyword>
<dbReference type="RefSeq" id="WP_139095874.1">
    <property type="nucleotide sequence ID" value="NZ_VDFW01000004.1"/>
</dbReference>
<gene>
    <name evidence="2" type="ORF">FG385_07520</name>
</gene>
<evidence type="ECO:0000313" key="2">
    <source>
        <dbReference type="EMBL" id="TNC28258.1"/>
    </source>
</evidence>
<organism evidence="2 3">
    <name type="scientific">Amycolatopsis alkalitolerans</name>
    <dbReference type="NCBI Taxonomy" id="2547244"/>
    <lineage>
        <taxon>Bacteria</taxon>
        <taxon>Bacillati</taxon>
        <taxon>Actinomycetota</taxon>
        <taxon>Actinomycetes</taxon>
        <taxon>Pseudonocardiales</taxon>
        <taxon>Pseudonocardiaceae</taxon>
        <taxon>Amycolatopsis</taxon>
    </lineage>
</organism>
<dbReference type="InterPro" id="IPR003830">
    <property type="entry name" value="ComA_synth"/>
</dbReference>
<dbReference type="SUPFAM" id="SSF102110">
    <property type="entry name" value="(2r)-phospho-3-sulfolactate synthase ComA"/>
    <property type="match status" value="1"/>
</dbReference>
<dbReference type="AlphaFoldDB" id="A0A5C4M556"/>
<reference evidence="2 3" key="1">
    <citation type="submission" date="2019-06" db="EMBL/GenBank/DDBJ databases">
        <title>Amycolatopsis alkalitolerans sp. nov., isolated from Gastrodia elata Blume.</title>
        <authorList>
            <person name="Narsing Rao M.P."/>
            <person name="Li W.J."/>
        </authorList>
    </citation>
    <scope>NUCLEOTIDE SEQUENCE [LARGE SCALE GENOMIC DNA]</scope>
    <source>
        <strain evidence="2 3">SYSUP0005</strain>
    </source>
</reference>
<dbReference type="PANTHER" id="PTHR48413">
    <property type="match status" value="1"/>
</dbReference>
<comment type="caution">
    <text evidence="2">The sequence shown here is derived from an EMBL/GenBank/DDBJ whole genome shotgun (WGS) entry which is preliminary data.</text>
</comment>
<sequence length="257" mass="27136">MANSPGFLDLPERAVKPRARGITHVLDKGLTPAATDALLSQVAHLIDIVKVGWGIGYVDPTLSRRAAACAAAGVSVCLGGTLLEVAARQGRVDELRSWALSVGITHLEVSNGLCLLDPDDKLALIKELSGQFTVLAETGAKDGTRPVHARQWAEEMARDLDAGARWVVAEGRESGTVGLYRSDQSIREDVVAAVVDRVGPENLIFEAPTKAQQTWFVRALGADVSLGNVEPSAVLPLETLRLGLRADTAATTVGAFG</sequence>
<dbReference type="EMBL" id="VDFW01000004">
    <property type="protein sequence ID" value="TNC28258.1"/>
    <property type="molecule type" value="Genomic_DNA"/>
</dbReference>
<comment type="similarity">
    <text evidence="1">Belongs to the phosphosulfolactate synthase family.</text>
</comment>
<dbReference type="OrthoDB" id="7809088at2"/>
<proteinExistence type="inferred from homology"/>
<name>A0A5C4M556_9PSEU</name>